<reference evidence="10 11" key="1">
    <citation type="submission" date="2024-03" db="EMBL/GenBank/DDBJ databases">
        <title>Actinomycetospora sp. OC33-EN07, a novel actinomycete isolated from wild orchid (Aerides multiflora).</title>
        <authorList>
            <person name="Suriyachadkun C."/>
        </authorList>
    </citation>
    <scope>NUCLEOTIDE SEQUENCE [LARGE SCALE GENOMIC DNA]</scope>
    <source>
        <strain evidence="10 11">OC33-EN07</strain>
    </source>
</reference>
<feature type="transmembrane region" description="Helical" evidence="8">
    <location>
        <begin position="298"/>
        <end position="321"/>
    </location>
</feature>
<dbReference type="InterPro" id="IPR020846">
    <property type="entry name" value="MFS_dom"/>
</dbReference>
<dbReference type="PANTHER" id="PTHR42718:SF47">
    <property type="entry name" value="METHYL VIOLOGEN RESISTANCE PROTEIN SMVA"/>
    <property type="match status" value="1"/>
</dbReference>
<evidence type="ECO:0000256" key="8">
    <source>
        <dbReference type="SAM" id="Phobius"/>
    </source>
</evidence>
<feature type="transmembrane region" description="Helical" evidence="8">
    <location>
        <begin position="105"/>
        <end position="126"/>
    </location>
</feature>
<evidence type="ECO:0000256" key="5">
    <source>
        <dbReference type="ARBA" id="ARBA00022989"/>
    </source>
</evidence>
<feature type="transmembrane region" description="Helical" evidence="8">
    <location>
        <begin position="164"/>
        <end position="188"/>
    </location>
</feature>
<feature type="transmembrane region" description="Helical" evidence="8">
    <location>
        <begin position="80"/>
        <end position="99"/>
    </location>
</feature>
<sequence length="522" mass="51488">MTSPATTGRRAWIGLAVLALPTLLLSLDMSVLYLALPALSADLGLGPTAQLWAMDVYGFMIAGFLVTMGTLGDRIGRRRLLLIGGAAFGVASVAAAFSTGPAMLIATRALLGVAGATLMPSTLGLIRTMFPDPRARGTAISIWMSCFMGGMTVGPLVGGALLEAFWWGAAFLMGVPVMVLLLVVGPILLPESRDASAGRLDLASVALSLGAVLPVVHGLKSLAASGPEPGALVALAVGIGLGALFVRRQLRLDDPLLDLRLFRHRAPAGALGINLGGGVVMAGTFLLLTLYLQLVAGLSVLTVGLVLAPLQAAMVAASLLAPRLARTIRPARVTAAGLVVGGVGLAVVGLLGAGAGGGTVVLLAGFLLASVGIALPTALGTDLLVGSVPEEKAGSAGALSETSGELGIALGVATLGSLATAVYRDTLVIPAGTPAPLADAARAGITEVAAAGPAPALAGAVESAFTAGLGVAATVGAVVFAALAVVATVAFRHVPVTAASGETTGEAAENAPAQASPEPALA</sequence>
<dbReference type="SUPFAM" id="SSF103473">
    <property type="entry name" value="MFS general substrate transporter"/>
    <property type="match status" value="1"/>
</dbReference>
<evidence type="ECO:0000256" key="2">
    <source>
        <dbReference type="ARBA" id="ARBA00022448"/>
    </source>
</evidence>
<comment type="subcellular location">
    <subcellularLocation>
        <location evidence="1">Cell membrane</location>
        <topology evidence="1">Multi-pass membrane protein</topology>
    </subcellularLocation>
</comment>
<feature type="transmembrane region" description="Helical" evidence="8">
    <location>
        <begin position="12"/>
        <end position="36"/>
    </location>
</feature>
<dbReference type="InterPro" id="IPR036259">
    <property type="entry name" value="MFS_trans_sf"/>
</dbReference>
<dbReference type="RefSeq" id="WP_337699329.1">
    <property type="nucleotide sequence ID" value="NZ_JBBEGM010000001.1"/>
</dbReference>
<feature type="transmembrane region" description="Helical" evidence="8">
    <location>
        <begin position="231"/>
        <end position="247"/>
    </location>
</feature>
<dbReference type="CDD" id="cd17321">
    <property type="entry name" value="MFS_MMR_MDR_like"/>
    <property type="match status" value="1"/>
</dbReference>
<feature type="transmembrane region" description="Helical" evidence="8">
    <location>
        <begin position="268"/>
        <end position="292"/>
    </location>
</feature>
<gene>
    <name evidence="10" type="ORF">WCD58_02980</name>
</gene>
<evidence type="ECO:0000256" key="4">
    <source>
        <dbReference type="ARBA" id="ARBA00022692"/>
    </source>
</evidence>
<keyword evidence="11" id="KW-1185">Reference proteome</keyword>
<name>A0ABU8LYC6_9PSEU</name>
<proteinExistence type="predicted"/>
<feature type="transmembrane region" description="Helical" evidence="8">
    <location>
        <begin position="361"/>
        <end position="385"/>
    </location>
</feature>
<feature type="transmembrane region" description="Helical" evidence="8">
    <location>
        <begin position="138"/>
        <end position="158"/>
    </location>
</feature>
<evidence type="ECO:0000259" key="9">
    <source>
        <dbReference type="PROSITE" id="PS50850"/>
    </source>
</evidence>
<keyword evidence="6 8" id="KW-0472">Membrane</keyword>
<evidence type="ECO:0000256" key="3">
    <source>
        <dbReference type="ARBA" id="ARBA00022475"/>
    </source>
</evidence>
<keyword evidence="5 8" id="KW-1133">Transmembrane helix</keyword>
<feature type="compositionally biased region" description="Low complexity" evidence="7">
    <location>
        <begin position="502"/>
        <end position="513"/>
    </location>
</feature>
<feature type="transmembrane region" description="Helical" evidence="8">
    <location>
        <begin position="333"/>
        <end position="355"/>
    </location>
</feature>
<feature type="transmembrane region" description="Helical" evidence="8">
    <location>
        <begin position="467"/>
        <end position="491"/>
    </location>
</feature>
<evidence type="ECO:0000256" key="6">
    <source>
        <dbReference type="ARBA" id="ARBA00023136"/>
    </source>
</evidence>
<keyword evidence="4 8" id="KW-0812">Transmembrane</keyword>
<dbReference type="Pfam" id="PF07690">
    <property type="entry name" value="MFS_1"/>
    <property type="match status" value="1"/>
</dbReference>
<evidence type="ECO:0000256" key="7">
    <source>
        <dbReference type="SAM" id="MobiDB-lite"/>
    </source>
</evidence>
<evidence type="ECO:0000256" key="1">
    <source>
        <dbReference type="ARBA" id="ARBA00004651"/>
    </source>
</evidence>
<organism evidence="10 11">
    <name type="scientific">Actinomycetospora flava</name>
    <dbReference type="NCBI Taxonomy" id="3129232"/>
    <lineage>
        <taxon>Bacteria</taxon>
        <taxon>Bacillati</taxon>
        <taxon>Actinomycetota</taxon>
        <taxon>Actinomycetes</taxon>
        <taxon>Pseudonocardiales</taxon>
        <taxon>Pseudonocardiaceae</taxon>
        <taxon>Actinomycetospora</taxon>
    </lineage>
</organism>
<feature type="domain" description="Major facilitator superfamily (MFS) profile" evidence="9">
    <location>
        <begin position="14"/>
        <end position="499"/>
    </location>
</feature>
<accession>A0ABU8LYC6</accession>
<keyword evidence="3" id="KW-1003">Cell membrane</keyword>
<feature type="transmembrane region" description="Helical" evidence="8">
    <location>
        <begin position="200"/>
        <end position="219"/>
    </location>
</feature>
<keyword evidence="2" id="KW-0813">Transport</keyword>
<feature type="region of interest" description="Disordered" evidence="7">
    <location>
        <begin position="502"/>
        <end position="522"/>
    </location>
</feature>
<dbReference type="PROSITE" id="PS50850">
    <property type="entry name" value="MFS"/>
    <property type="match status" value="1"/>
</dbReference>
<dbReference type="Proteomes" id="UP001369736">
    <property type="component" value="Unassembled WGS sequence"/>
</dbReference>
<evidence type="ECO:0000313" key="11">
    <source>
        <dbReference type="Proteomes" id="UP001369736"/>
    </source>
</evidence>
<protein>
    <submittedName>
        <fullName evidence="10">MFS transporter</fullName>
    </submittedName>
</protein>
<dbReference type="EMBL" id="JBBEGM010000001">
    <property type="protein sequence ID" value="MEJ2860104.1"/>
    <property type="molecule type" value="Genomic_DNA"/>
</dbReference>
<dbReference type="PANTHER" id="PTHR42718">
    <property type="entry name" value="MAJOR FACILITATOR SUPERFAMILY MULTIDRUG TRANSPORTER MFSC"/>
    <property type="match status" value="1"/>
</dbReference>
<evidence type="ECO:0000313" key="10">
    <source>
        <dbReference type="EMBL" id="MEJ2860104.1"/>
    </source>
</evidence>
<comment type="caution">
    <text evidence="10">The sequence shown here is derived from an EMBL/GenBank/DDBJ whole genome shotgun (WGS) entry which is preliminary data.</text>
</comment>
<feature type="transmembrane region" description="Helical" evidence="8">
    <location>
        <begin position="56"/>
        <end position="73"/>
    </location>
</feature>
<dbReference type="Gene3D" id="1.20.1250.20">
    <property type="entry name" value="MFS general substrate transporter like domains"/>
    <property type="match status" value="1"/>
</dbReference>
<dbReference type="InterPro" id="IPR011701">
    <property type="entry name" value="MFS"/>
</dbReference>